<organism evidence="1 2">
    <name type="scientific">Parascaris univalens</name>
    <name type="common">Nematode worm</name>
    <dbReference type="NCBI Taxonomy" id="6257"/>
    <lineage>
        <taxon>Eukaryota</taxon>
        <taxon>Metazoa</taxon>
        <taxon>Ecdysozoa</taxon>
        <taxon>Nematoda</taxon>
        <taxon>Chromadorea</taxon>
        <taxon>Rhabditida</taxon>
        <taxon>Spirurina</taxon>
        <taxon>Ascaridomorpha</taxon>
        <taxon>Ascaridoidea</taxon>
        <taxon>Ascarididae</taxon>
        <taxon>Parascaris</taxon>
    </lineage>
</organism>
<dbReference type="AlphaFoldDB" id="A0A914ZTF9"/>
<sequence>KYGAGITRNREGWMERRNIPQPLIKNHPGLYALYICTQIYVKIHAAEMHFVSFYGN</sequence>
<dbReference type="WBParaSite" id="PgB15_g005_t04">
    <property type="protein sequence ID" value="PgB15_g005_t04"/>
    <property type="gene ID" value="PgB15_g005"/>
</dbReference>
<protein>
    <submittedName>
        <fullName evidence="2">Uncharacterized protein</fullName>
    </submittedName>
</protein>
<dbReference type="Proteomes" id="UP000887569">
    <property type="component" value="Unplaced"/>
</dbReference>
<keyword evidence="1" id="KW-1185">Reference proteome</keyword>
<evidence type="ECO:0000313" key="2">
    <source>
        <dbReference type="WBParaSite" id="PgB15_g005_t04"/>
    </source>
</evidence>
<evidence type="ECO:0000313" key="1">
    <source>
        <dbReference type="Proteomes" id="UP000887569"/>
    </source>
</evidence>
<name>A0A914ZTF9_PARUN</name>
<reference evidence="2" key="1">
    <citation type="submission" date="2022-11" db="UniProtKB">
        <authorList>
            <consortium name="WormBaseParasite"/>
        </authorList>
    </citation>
    <scope>IDENTIFICATION</scope>
</reference>
<proteinExistence type="predicted"/>
<accession>A0A914ZTF9</accession>